<proteinExistence type="predicted"/>
<comment type="caution">
    <text evidence="3">The sequence shown here is derived from an EMBL/GenBank/DDBJ whole genome shotgun (WGS) entry which is preliminary data.</text>
</comment>
<dbReference type="Gene3D" id="3.40.366.10">
    <property type="entry name" value="Malonyl-Coenzyme A Acyl Carrier Protein, domain 2"/>
    <property type="match status" value="1"/>
</dbReference>
<dbReference type="InterPro" id="IPR014043">
    <property type="entry name" value="Acyl_transferase_dom"/>
</dbReference>
<evidence type="ECO:0000313" key="3">
    <source>
        <dbReference type="EMBL" id="RDY32908.1"/>
    </source>
</evidence>
<keyword evidence="1 3" id="KW-0808">Transferase</keyword>
<organism evidence="3 4">
    <name type="scientific">Lachnotalea glycerini</name>
    <dbReference type="NCBI Taxonomy" id="1763509"/>
    <lineage>
        <taxon>Bacteria</taxon>
        <taxon>Bacillati</taxon>
        <taxon>Bacillota</taxon>
        <taxon>Clostridia</taxon>
        <taxon>Lachnospirales</taxon>
        <taxon>Lachnospiraceae</taxon>
        <taxon>Lachnotalea</taxon>
    </lineage>
</organism>
<dbReference type="PANTHER" id="PTHR45681:SF6">
    <property type="entry name" value="POLYKETIDE SYNTHASE 37"/>
    <property type="match status" value="1"/>
</dbReference>
<dbReference type="Proteomes" id="UP000216411">
    <property type="component" value="Unassembled WGS sequence"/>
</dbReference>
<dbReference type="InterPro" id="IPR001227">
    <property type="entry name" value="Ac_transferase_dom_sf"/>
</dbReference>
<dbReference type="SMART" id="SM00827">
    <property type="entry name" value="PKS_AT"/>
    <property type="match status" value="1"/>
</dbReference>
<protein>
    <submittedName>
        <fullName evidence="3">Acyltransferase domain-containing protein</fullName>
    </submittedName>
</protein>
<dbReference type="OrthoDB" id="9805460at2"/>
<dbReference type="InterPro" id="IPR050444">
    <property type="entry name" value="Polyketide_Synthase"/>
</dbReference>
<dbReference type="Pfam" id="PF00698">
    <property type="entry name" value="Acyl_transf_1"/>
    <property type="match status" value="1"/>
</dbReference>
<keyword evidence="3" id="KW-0012">Acyltransferase</keyword>
<feature type="domain" description="Malonyl-CoA:ACP transacylase (MAT)" evidence="2">
    <location>
        <begin position="11"/>
        <end position="312"/>
    </location>
</feature>
<dbReference type="InterPro" id="IPR016035">
    <property type="entry name" value="Acyl_Trfase/lysoPLipase"/>
</dbReference>
<evidence type="ECO:0000313" key="4">
    <source>
        <dbReference type="Proteomes" id="UP000216411"/>
    </source>
</evidence>
<dbReference type="SUPFAM" id="SSF52151">
    <property type="entry name" value="FabD/lysophospholipase-like"/>
    <property type="match status" value="1"/>
</dbReference>
<keyword evidence="4" id="KW-1185">Reference proteome</keyword>
<reference evidence="3 4" key="1">
    <citation type="journal article" date="2017" name="Genome Announc.">
        <title>Draft Genome Sequence of a Sporulating and Motile Strain of Lachnotalea glycerini Isolated from Water in Quebec City, Canada.</title>
        <authorList>
            <person name="Maheux A.F."/>
            <person name="Boudreau D.K."/>
            <person name="Berube E."/>
            <person name="Boissinot M."/>
            <person name="Raymond F."/>
            <person name="Brodeur S."/>
            <person name="Corbeil J."/>
            <person name="Isabel S."/>
            <person name="Omar R.F."/>
            <person name="Bergeron M.G."/>
        </authorList>
    </citation>
    <scope>NUCLEOTIDE SEQUENCE [LARGE SCALE GENOMIC DNA]</scope>
    <source>
        <strain evidence="3 4">CCRI-19302</strain>
    </source>
</reference>
<accession>A0A371JJK7</accession>
<dbReference type="PANTHER" id="PTHR45681">
    <property type="entry name" value="POLYKETIDE SYNTHASE 44-RELATED"/>
    <property type="match status" value="1"/>
</dbReference>
<evidence type="ECO:0000256" key="1">
    <source>
        <dbReference type="ARBA" id="ARBA00022679"/>
    </source>
</evidence>
<dbReference type="GO" id="GO:0016746">
    <property type="term" value="F:acyltransferase activity"/>
    <property type="evidence" value="ECO:0007669"/>
    <property type="project" value="UniProtKB-KW"/>
</dbReference>
<dbReference type="AlphaFoldDB" id="A0A371JJK7"/>
<sequence>MYSVKRNIVFMYSGQGSQYKNMGLDLYYSEPIFQYWMNQLDQYFIKFIGSSVFDLLYGDKGKKESNTLTHTHLAIFMVEYAVTQVLFKHGIYPDSIVGVSLGELTASAVNNRIRLLECMEMIYEQAHIITKSCSKARMLSILADSQLYHCSKELYLNSEIVSNNFKDNFTIAFPEEKEKVIYNFLKMNQITYVPLAVEYGFHSSLIDDGREPYQKYLAKRNITWNEKIRYKQYSSALVDQLDDLSMDYFWKVVRMPIDFQNTVKKAIDRNYINILVDLGPSGTLATSCKYIFNEENILPYTIISPYGGAMKHLDLLYKELDMQK</sequence>
<name>A0A371JJK7_9FIRM</name>
<dbReference type="EMBL" id="NOKA02000002">
    <property type="protein sequence ID" value="RDY32908.1"/>
    <property type="molecule type" value="Genomic_DNA"/>
</dbReference>
<gene>
    <name evidence="3" type="ORF">CG710_002935</name>
</gene>
<evidence type="ECO:0000259" key="2">
    <source>
        <dbReference type="SMART" id="SM00827"/>
    </source>
</evidence>